<sequence length="33" mass="4308">MIFVFWYIIYYRRIILYTMFCVFYNVRLIGYIN</sequence>
<keyword evidence="1" id="KW-0812">Transmembrane</keyword>
<dbReference type="EMBL" id="BK015299">
    <property type="protein sequence ID" value="DAE00152.1"/>
    <property type="molecule type" value="Genomic_DNA"/>
</dbReference>
<evidence type="ECO:0000256" key="1">
    <source>
        <dbReference type="SAM" id="Phobius"/>
    </source>
</evidence>
<accession>A0A8S5P0J8</accession>
<proteinExistence type="predicted"/>
<feature type="transmembrane region" description="Helical" evidence="1">
    <location>
        <begin position="6"/>
        <end position="26"/>
    </location>
</feature>
<keyword evidence="1" id="KW-1133">Transmembrane helix</keyword>
<reference evidence="2" key="1">
    <citation type="journal article" date="2021" name="Proc. Natl. Acad. Sci. U.S.A.">
        <title>A Catalog of Tens of Thousands of Viruses from Human Metagenomes Reveals Hidden Associations with Chronic Diseases.</title>
        <authorList>
            <person name="Tisza M.J."/>
            <person name="Buck C.B."/>
        </authorList>
    </citation>
    <scope>NUCLEOTIDE SEQUENCE</scope>
    <source>
        <strain evidence="2">CtTBR23</strain>
    </source>
</reference>
<organism evidence="2">
    <name type="scientific">Siphoviridae sp. ctTBR23</name>
    <dbReference type="NCBI Taxonomy" id="2825515"/>
    <lineage>
        <taxon>Viruses</taxon>
        <taxon>Duplodnaviria</taxon>
        <taxon>Heunggongvirae</taxon>
        <taxon>Uroviricota</taxon>
        <taxon>Caudoviricetes</taxon>
    </lineage>
</organism>
<name>A0A8S5P0J8_9CAUD</name>
<protein>
    <submittedName>
        <fullName evidence="2">YoaP-like protein</fullName>
    </submittedName>
</protein>
<keyword evidence="1" id="KW-0472">Membrane</keyword>
<evidence type="ECO:0000313" key="2">
    <source>
        <dbReference type="EMBL" id="DAE00152.1"/>
    </source>
</evidence>